<reference evidence="11 12" key="1">
    <citation type="submission" date="2024-03" db="EMBL/GenBank/DDBJ databases">
        <title>Aureococcus anophagefferens CCMP1851 and Kratosvirus quantuckense: Draft genome of a second virus-susceptible host strain in the model system.</title>
        <authorList>
            <person name="Chase E."/>
            <person name="Truchon A.R."/>
            <person name="Schepens W."/>
            <person name="Wilhelm S.W."/>
        </authorList>
    </citation>
    <scope>NUCLEOTIDE SEQUENCE [LARGE SCALE GENOMIC DNA]</scope>
    <source>
        <strain evidence="11 12">CCMP1851</strain>
    </source>
</reference>
<feature type="domain" description="EF-hand" evidence="10">
    <location>
        <begin position="73"/>
        <end position="108"/>
    </location>
</feature>
<dbReference type="PANTHER" id="PTHR24089">
    <property type="entry name" value="SOLUTE CARRIER FAMILY 25"/>
    <property type="match status" value="1"/>
</dbReference>
<keyword evidence="6" id="KW-1133">Transmembrane helix</keyword>
<dbReference type="InterPro" id="IPR002067">
    <property type="entry name" value="MCP"/>
</dbReference>
<evidence type="ECO:0000256" key="4">
    <source>
        <dbReference type="ARBA" id="ARBA00022737"/>
    </source>
</evidence>
<dbReference type="InterPro" id="IPR023395">
    <property type="entry name" value="MCP_dom_sf"/>
</dbReference>
<evidence type="ECO:0000256" key="9">
    <source>
        <dbReference type="RuleBase" id="RU000488"/>
    </source>
</evidence>
<comment type="subcellular location">
    <subcellularLocation>
        <location evidence="1">Mitochondrion inner membrane</location>
        <topology evidence="1">Multi-pass membrane protein</topology>
    </subcellularLocation>
</comment>
<dbReference type="SMART" id="SM00054">
    <property type="entry name" value="EFh"/>
    <property type="match status" value="3"/>
</dbReference>
<feature type="repeat" description="Solcar" evidence="8">
    <location>
        <begin position="177"/>
        <end position="260"/>
    </location>
</feature>
<dbReference type="PROSITE" id="PS00018">
    <property type="entry name" value="EF_HAND_1"/>
    <property type="match status" value="2"/>
</dbReference>
<keyword evidence="3 8" id="KW-0812">Transmembrane</keyword>
<dbReference type="Pfam" id="PF13499">
    <property type="entry name" value="EF-hand_7"/>
    <property type="match status" value="1"/>
</dbReference>
<gene>
    <name evidence="11" type="ORF">SO694_00220016</name>
</gene>
<dbReference type="InterPro" id="IPR018247">
    <property type="entry name" value="EF_Hand_1_Ca_BS"/>
</dbReference>
<keyword evidence="2 9" id="KW-0813">Transport</keyword>
<dbReference type="PRINTS" id="PR00926">
    <property type="entry name" value="MITOCARRIER"/>
</dbReference>
<dbReference type="SUPFAM" id="SSF103506">
    <property type="entry name" value="Mitochondrial carrier"/>
    <property type="match status" value="1"/>
</dbReference>
<evidence type="ECO:0000256" key="8">
    <source>
        <dbReference type="PROSITE-ProRule" id="PRU00282"/>
    </source>
</evidence>
<feature type="domain" description="EF-hand" evidence="10">
    <location>
        <begin position="110"/>
        <end position="145"/>
    </location>
</feature>
<keyword evidence="12" id="KW-1185">Reference proteome</keyword>
<evidence type="ECO:0000256" key="7">
    <source>
        <dbReference type="ARBA" id="ARBA00023136"/>
    </source>
</evidence>
<dbReference type="Gene3D" id="1.10.238.10">
    <property type="entry name" value="EF-hand"/>
    <property type="match status" value="2"/>
</dbReference>
<evidence type="ECO:0000256" key="6">
    <source>
        <dbReference type="ARBA" id="ARBA00022989"/>
    </source>
</evidence>
<dbReference type="InterPro" id="IPR011992">
    <property type="entry name" value="EF-hand-dom_pair"/>
</dbReference>
<sequence length="428" mass="45513">MDDHDSRVDAVFHKHDRDRSGTMNAAELRAALDELNALPSSNQAAFVASLMARCDDVDGDRSTLTLIEFRTLFDLGRVREAFEAVDLDGSGVIDKFEMARALRRLGATSATLDDAERMLRSVDKGGDGTVDMREFEEAFEFVPLASLESIAERWSEFDSLPELGNDLGSATKPVPGLKYWQTIVAGGTAGVASRTLTAPLERVKLAAQTGTSARGVLGEFSAILRTEGARGLFAGNIANSLRVFPTAAITCTTYINLLSLTPADDEFDAREPLYRSACAGAAALVGNVLTYPLDVIRARLTVSGGASFGSVIASLRSEGAFLSTARDAEPPSYAKLCLIGAAAGVAAQTVTYPLDVLRRRLQIGQLANDGVVGDRTWLSVARAMSDGGFRSLFAGIVPTYAKTIPAVATVSCVCVSMNTHFKKRNAAA</sequence>
<feature type="domain" description="EF-hand" evidence="10">
    <location>
        <begin position="3"/>
        <end position="38"/>
    </location>
</feature>
<dbReference type="Proteomes" id="UP001363151">
    <property type="component" value="Unassembled WGS sequence"/>
</dbReference>
<feature type="repeat" description="Solcar" evidence="8">
    <location>
        <begin position="331"/>
        <end position="420"/>
    </location>
</feature>
<comment type="caution">
    <text evidence="11">The sequence shown here is derived from an EMBL/GenBank/DDBJ whole genome shotgun (WGS) entry which is preliminary data.</text>
</comment>
<evidence type="ECO:0000259" key="10">
    <source>
        <dbReference type="PROSITE" id="PS50222"/>
    </source>
</evidence>
<name>A0ABR1G4R1_AURAN</name>
<dbReference type="EMBL" id="JBBJCI010000109">
    <property type="protein sequence ID" value="KAK7248301.1"/>
    <property type="molecule type" value="Genomic_DNA"/>
</dbReference>
<dbReference type="InterPro" id="IPR002048">
    <property type="entry name" value="EF_hand_dom"/>
</dbReference>
<dbReference type="SUPFAM" id="SSF47473">
    <property type="entry name" value="EF-hand"/>
    <property type="match status" value="1"/>
</dbReference>
<proteinExistence type="inferred from homology"/>
<keyword evidence="4" id="KW-0677">Repeat</keyword>
<keyword evidence="5" id="KW-0106">Calcium</keyword>
<dbReference type="PROSITE" id="PS50222">
    <property type="entry name" value="EF_HAND_2"/>
    <property type="match status" value="3"/>
</dbReference>
<organism evidence="11 12">
    <name type="scientific">Aureococcus anophagefferens</name>
    <name type="common">Harmful bloom alga</name>
    <dbReference type="NCBI Taxonomy" id="44056"/>
    <lineage>
        <taxon>Eukaryota</taxon>
        <taxon>Sar</taxon>
        <taxon>Stramenopiles</taxon>
        <taxon>Ochrophyta</taxon>
        <taxon>Pelagophyceae</taxon>
        <taxon>Pelagomonadales</taxon>
        <taxon>Pelagomonadaceae</taxon>
        <taxon>Aureococcus</taxon>
    </lineage>
</organism>
<dbReference type="InterPro" id="IPR018108">
    <property type="entry name" value="MCP_transmembrane"/>
</dbReference>
<evidence type="ECO:0000313" key="11">
    <source>
        <dbReference type="EMBL" id="KAK7248301.1"/>
    </source>
</evidence>
<dbReference type="Pfam" id="PF00153">
    <property type="entry name" value="Mito_carr"/>
    <property type="match status" value="2"/>
</dbReference>
<evidence type="ECO:0000256" key="1">
    <source>
        <dbReference type="ARBA" id="ARBA00004448"/>
    </source>
</evidence>
<evidence type="ECO:0000256" key="3">
    <source>
        <dbReference type="ARBA" id="ARBA00022692"/>
    </source>
</evidence>
<comment type="similarity">
    <text evidence="9">Belongs to the mitochondrial carrier (TC 2.A.29) family.</text>
</comment>
<dbReference type="PROSITE" id="PS50920">
    <property type="entry name" value="SOLCAR"/>
    <property type="match status" value="2"/>
</dbReference>
<keyword evidence="7 8" id="KW-0472">Membrane</keyword>
<evidence type="ECO:0000256" key="5">
    <source>
        <dbReference type="ARBA" id="ARBA00022837"/>
    </source>
</evidence>
<evidence type="ECO:0000313" key="12">
    <source>
        <dbReference type="Proteomes" id="UP001363151"/>
    </source>
</evidence>
<dbReference type="Gene3D" id="1.50.40.10">
    <property type="entry name" value="Mitochondrial carrier domain"/>
    <property type="match status" value="2"/>
</dbReference>
<accession>A0ABR1G4R1</accession>
<evidence type="ECO:0000256" key="2">
    <source>
        <dbReference type="ARBA" id="ARBA00022448"/>
    </source>
</evidence>
<protein>
    <submittedName>
        <fullName evidence="11">ATP transmembrane transporter</fullName>
    </submittedName>
</protein>